<evidence type="ECO:0000313" key="2">
    <source>
        <dbReference type="EMBL" id="KAJ0218469.1"/>
    </source>
</evidence>
<feature type="compositionally biased region" description="Basic residues" evidence="1">
    <location>
        <begin position="109"/>
        <end position="118"/>
    </location>
</feature>
<gene>
    <name evidence="2" type="ORF">LSAT_V11C300151390</name>
</gene>
<dbReference type="EMBL" id="NBSK02000003">
    <property type="protein sequence ID" value="KAJ0218469.1"/>
    <property type="molecule type" value="Genomic_DNA"/>
</dbReference>
<organism evidence="2 3">
    <name type="scientific">Lactuca sativa</name>
    <name type="common">Garden lettuce</name>
    <dbReference type="NCBI Taxonomy" id="4236"/>
    <lineage>
        <taxon>Eukaryota</taxon>
        <taxon>Viridiplantae</taxon>
        <taxon>Streptophyta</taxon>
        <taxon>Embryophyta</taxon>
        <taxon>Tracheophyta</taxon>
        <taxon>Spermatophyta</taxon>
        <taxon>Magnoliopsida</taxon>
        <taxon>eudicotyledons</taxon>
        <taxon>Gunneridae</taxon>
        <taxon>Pentapetalae</taxon>
        <taxon>asterids</taxon>
        <taxon>campanulids</taxon>
        <taxon>Asterales</taxon>
        <taxon>Asteraceae</taxon>
        <taxon>Cichorioideae</taxon>
        <taxon>Cichorieae</taxon>
        <taxon>Lactucinae</taxon>
        <taxon>Lactuca</taxon>
    </lineage>
</organism>
<sequence>MVNSMLSYSGLSEGLGEAMLTACYILNRTPNKRSKNTPYELWCKKAYRFYVLESNDSVSVNIVIESRDAIFDEEIFTSIPRPRDMIHQSSNKSTTHAEDVSGGASSVPKPRKSTRARKANSFGSNFQLYLVEGTRNETIS</sequence>
<dbReference type="Proteomes" id="UP000235145">
    <property type="component" value="Unassembled WGS sequence"/>
</dbReference>
<evidence type="ECO:0000256" key="1">
    <source>
        <dbReference type="SAM" id="MobiDB-lite"/>
    </source>
</evidence>
<evidence type="ECO:0000313" key="3">
    <source>
        <dbReference type="Proteomes" id="UP000235145"/>
    </source>
</evidence>
<proteinExistence type="predicted"/>
<dbReference type="AlphaFoldDB" id="A0A9R1XML3"/>
<feature type="region of interest" description="Disordered" evidence="1">
    <location>
        <begin position="82"/>
        <end position="119"/>
    </location>
</feature>
<accession>A0A9R1XML3</accession>
<comment type="caution">
    <text evidence="2">The sequence shown here is derived from an EMBL/GenBank/DDBJ whole genome shotgun (WGS) entry which is preliminary data.</text>
</comment>
<keyword evidence="3" id="KW-1185">Reference proteome</keyword>
<protein>
    <submittedName>
        <fullName evidence="2">Uncharacterized protein</fullName>
    </submittedName>
</protein>
<name>A0A9R1XML3_LACSA</name>
<reference evidence="2 3" key="1">
    <citation type="journal article" date="2017" name="Nat. Commun.">
        <title>Genome assembly with in vitro proximity ligation data and whole-genome triplication in lettuce.</title>
        <authorList>
            <person name="Reyes-Chin-Wo S."/>
            <person name="Wang Z."/>
            <person name="Yang X."/>
            <person name="Kozik A."/>
            <person name="Arikit S."/>
            <person name="Song C."/>
            <person name="Xia L."/>
            <person name="Froenicke L."/>
            <person name="Lavelle D.O."/>
            <person name="Truco M.J."/>
            <person name="Xia R."/>
            <person name="Zhu S."/>
            <person name="Xu C."/>
            <person name="Xu H."/>
            <person name="Xu X."/>
            <person name="Cox K."/>
            <person name="Korf I."/>
            <person name="Meyers B.C."/>
            <person name="Michelmore R.W."/>
        </authorList>
    </citation>
    <scope>NUCLEOTIDE SEQUENCE [LARGE SCALE GENOMIC DNA]</scope>
    <source>
        <strain evidence="3">cv. Salinas</strain>
        <tissue evidence="2">Seedlings</tissue>
    </source>
</reference>